<evidence type="ECO:0000256" key="11">
    <source>
        <dbReference type="SAM" id="MobiDB-lite"/>
    </source>
</evidence>
<dbReference type="Pfam" id="PF12693">
    <property type="entry name" value="GspL_C"/>
    <property type="match status" value="1"/>
</dbReference>
<evidence type="ECO:0000256" key="2">
    <source>
        <dbReference type="ARBA" id="ARBA00005318"/>
    </source>
</evidence>
<gene>
    <name evidence="14" type="primary">gspL</name>
    <name evidence="14" type="ORF">O0V09_10710</name>
</gene>
<keyword evidence="15" id="KW-1185">Reference proteome</keyword>
<protein>
    <recommendedName>
        <fullName evidence="10">Type II secretion system protein L</fullName>
        <shortName evidence="10">T2SS protein L</shortName>
    </recommendedName>
</protein>
<feature type="domain" description="GspL periplasmic" evidence="13">
    <location>
        <begin position="264"/>
        <end position="417"/>
    </location>
</feature>
<dbReference type="InterPro" id="IPR025691">
    <property type="entry name" value="GspL_pp_dom"/>
</dbReference>
<name>A0A9J6RMI1_9GAMM</name>
<feature type="compositionally biased region" description="Polar residues" evidence="11">
    <location>
        <begin position="395"/>
        <end position="407"/>
    </location>
</feature>
<evidence type="ECO:0000256" key="5">
    <source>
        <dbReference type="ARBA" id="ARBA00022519"/>
    </source>
</evidence>
<keyword evidence="4" id="KW-1003">Cell membrane</keyword>
<keyword evidence="5" id="KW-0997">Cell inner membrane</keyword>
<dbReference type="GO" id="GO:0009276">
    <property type="term" value="C:Gram-negative-bacterium-type cell wall"/>
    <property type="evidence" value="ECO:0007669"/>
    <property type="project" value="InterPro"/>
</dbReference>
<reference evidence="14 15" key="1">
    <citation type="submission" date="2022-12" db="EMBL/GenBank/DDBJ databases">
        <title>Dasania phycosphaerae sp. nov., isolated from particulate material of the south coast of Korea.</title>
        <authorList>
            <person name="Jiang Y."/>
        </authorList>
    </citation>
    <scope>NUCLEOTIDE SEQUENCE [LARGE SCALE GENOMIC DNA]</scope>
    <source>
        <strain evidence="14 15">GY-19</strain>
    </source>
</reference>
<dbReference type="InterPro" id="IPR007812">
    <property type="entry name" value="T2SS_protein-GspL"/>
</dbReference>
<keyword evidence="9" id="KW-0472">Membrane</keyword>
<evidence type="ECO:0000313" key="15">
    <source>
        <dbReference type="Proteomes" id="UP001069090"/>
    </source>
</evidence>
<dbReference type="AlphaFoldDB" id="A0A9J6RMI1"/>
<evidence type="ECO:0000256" key="6">
    <source>
        <dbReference type="ARBA" id="ARBA00022692"/>
    </source>
</evidence>
<evidence type="ECO:0000259" key="12">
    <source>
        <dbReference type="Pfam" id="PF05134"/>
    </source>
</evidence>
<accession>A0A9J6RMI1</accession>
<evidence type="ECO:0000313" key="14">
    <source>
        <dbReference type="EMBL" id="MCZ0865676.1"/>
    </source>
</evidence>
<feature type="region of interest" description="Disordered" evidence="11">
    <location>
        <begin position="395"/>
        <end position="418"/>
    </location>
</feature>
<dbReference type="Pfam" id="PF05134">
    <property type="entry name" value="T2SSL"/>
    <property type="match status" value="1"/>
</dbReference>
<evidence type="ECO:0000256" key="7">
    <source>
        <dbReference type="ARBA" id="ARBA00022927"/>
    </source>
</evidence>
<comment type="caution">
    <text evidence="14">The sequence shown here is derived from an EMBL/GenBank/DDBJ whole genome shotgun (WGS) entry which is preliminary data.</text>
</comment>
<dbReference type="NCBIfam" id="TIGR01709">
    <property type="entry name" value="typeII_sec_gspL"/>
    <property type="match status" value="1"/>
</dbReference>
<evidence type="ECO:0000256" key="9">
    <source>
        <dbReference type="ARBA" id="ARBA00023136"/>
    </source>
</evidence>
<comment type="similarity">
    <text evidence="2 10">Belongs to the GSP L family.</text>
</comment>
<comment type="function">
    <text evidence="10">Inner membrane component of the type II secretion system required for the energy-dependent secretion of extracellular factors such as proteases and toxins from the periplasm.</text>
</comment>
<comment type="subcellular location">
    <subcellularLocation>
        <location evidence="1">Cell inner membrane</location>
        <topology evidence="1">Single-pass membrane protein</topology>
    </subcellularLocation>
</comment>
<evidence type="ECO:0000256" key="3">
    <source>
        <dbReference type="ARBA" id="ARBA00022448"/>
    </source>
</evidence>
<keyword evidence="6" id="KW-0812">Transmembrane</keyword>
<dbReference type="PIRSF" id="PIRSF015761">
    <property type="entry name" value="Protein_L"/>
    <property type="match status" value="1"/>
</dbReference>
<dbReference type="Gene3D" id="3.30.420.380">
    <property type="match status" value="1"/>
</dbReference>
<evidence type="ECO:0000256" key="10">
    <source>
        <dbReference type="PIRNR" id="PIRNR015761"/>
    </source>
</evidence>
<dbReference type="InterPro" id="IPR043129">
    <property type="entry name" value="ATPase_NBD"/>
</dbReference>
<dbReference type="Gene3D" id="3.30.1360.100">
    <property type="entry name" value="General secretion pathway protein M, EpsM"/>
    <property type="match status" value="1"/>
</dbReference>
<dbReference type="CDD" id="cd24017">
    <property type="entry name" value="ASKHA_T2SSL_N"/>
    <property type="match status" value="1"/>
</dbReference>
<dbReference type="RefSeq" id="WP_258331820.1">
    <property type="nucleotide sequence ID" value="NZ_JAPTGG010000008.1"/>
</dbReference>
<proteinExistence type="inferred from homology"/>
<keyword evidence="8" id="KW-1133">Transmembrane helix</keyword>
<dbReference type="GO" id="GO:0015628">
    <property type="term" value="P:protein secretion by the type II secretion system"/>
    <property type="evidence" value="ECO:0007669"/>
    <property type="project" value="InterPro"/>
</dbReference>
<dbReference type="SUPFAM" id="SSF53067">
    <property type="entry name" value="Actin-like ATPase domain"/>
    <property type="match status" value="1"/>
</dbReference>
<dbReference type="InterPro" id="IPR024230">
    <property type="entry name" value="GspL_cyto_dom"/>
</dbReference>
<dbReference type="GO" id="GO:0015627">
    <property type="term" value="C:type II protein secretion system complex"/>
    <property type="evidence" value="ECO:0007669"/>
    <property type="project" value="InterPro"/>
</dbReference>
<dbReference type="Proteomes" id="UP001069090">
    <property type="component" value="Unassembled WGS sequence"/>
</dbReference>
<evidence type="ECO:0000256" key="1">
    <source>
        <dbReference type="ARBA" id="ARBA00004377"/>
    </source>
</evidence>
<evidence type="ECO:0000256" key="8">
    <source>
        <dbReference type="ARBA" id="ARBA00022989"/>
    </source>
</evidence>
<evidence type="ECO:0000256" key="4">
    <source>
        <dbReference type="ARBA" id="ARBA00022475"/>
    </source>
</evidence>
<sequence length="418" mass="46408">MNAQTLNNPQAIQVVKACVDDNGQPYYQWQDAVSQQLHSGSATDLLNNLPQLKQLELIVPAQYCSLKHYAFDSSESKVLRQTLPYSLEDELLTDVDELHFALGEPQQGKVAVAIINTELVANWLGDLRAAANTKEVDIKRLSPELLALPWLEQQWTLCVDDSEETERYILRSSAYQGFAVPAALFNQALSLLIAEQGLPDSIVLYSADESREAIKAALPESLQPLVLWQSGSYWLLITAQQQLGPDSEPLSLLQGLFARGLAWRKYWLQWRKVVALFAVVVAAQLAYAYTENYRLDAKNLKLRSQIEAAYRSAIPKGAVINPEKQLKRKVAALQGGNGEGFVHLLAKVAAITHTVPGFTLQSMNYSENQSEMRLTVLANSFKEVESVRSQLQQQGVQAELTGSSSEGGKTRARLRIRG</sequence>
<dbReference type="GO" id="GO:0005886">
    <property type="term" value="C:plasma membrane"/>
    <property type="evidence" value="ECO:0007669"/>
    <property type="project" value="UniProtKB-SubCell"/>
</dbReference>
<dbReference type="EMBL" id="JAPTGG010000008">
    <property type="protein sequence ID" value="MCZ0865676.1"/>
    <property type="molecule type" value="Genomic_DNA"/>
</dbReference>
<organism evidence="14 15">
    <name type="scientific">Dasania phycosphaerae</name>
    <dbReference type="NCBI Taxonomy" id="2950436"/>
    <lineage>
        <taxon>Bacteria</taxon>
        <taxon>Pseudomonadati</taxon>
        <taxon>Pseudomonadota</taxon>
        <taxon>Gammaproteobacteria</taxon>
        <taxon>Cellvibrionales</taxon>
        <taxon>Spongiibacteraceae</taxon>
        <taxon>Dasania</taxon>
    </lineage>
</organism>
<keyword evidence="3 10" id="KW-0813">Transport</keyword>
<keyword evidence="7 10" id="KW-0653">Protein transport</keyword>
<feature type="domain" description="GspL cytoplasmic actin-ATPase-like" evidence="12">
    <location>
        <begin position="35"/>
        <end position="208"/>
    </location>
</feature>
<evidence type="ECO:0000259" key="13">
    <source>
        <dbReference type="Pfam" id="PF12693"/>
    </source>
</evidence>